<dbReference type="EMBL" id="WBVO01000002">
    <property type="protein sequence ID" value="KAB2813930.1"/>
    <property type="molecule type" value="Genomic_DNA"/>
</dbReference>
<dbReference type="GO" id="GO:0019867">
    <property type="term" value="C:outer membrane"/>
    <property type="evidence" value="ECO:0007669"/>
    <property type="project" value="InterPro"/>
</dbReference>
<dbReference type="Proteomes" id="UP000468650">
    <property type="component" value="Unassembled WGS sequence"/>
</dbReference>
<sequence>MLFKSLSFVLLFMILGLKMSGQESMRDTLDGKLDASEFLKSVHGFLPLPQIITEPALGSFGLGIAPVFIKPNSAATSESYVQPTITAGIVGYTANKSWFTGLFRTEALADYGLKYRVGALYASINLDLYRELPIVGEKKFSFNFQTVPVFASITKRLGNSNIYAGFQYTLLYTKVDPLFDLSNLSEEIQTAAFETVQSNPGLLIEYDGRDNFFTPNKGNLVRLQYRVSAEWTGSDFYYQNIEFTGYQFFKLGNNLVSGFRAHYIGQLGDAPFFLLPSVNMRGVPAARYQGTQIGVFETEQRYDFNLRWSGVVFGGMATALSKRESFADADLIYNYGVGFRYLLARQFGLRMGVDLAGSNENFGYYLTFGSAWN</sequence>
<dbReference type="RefSeq" id="WP_151666598.1">
    <property type="nucleotide sequence ID" value="NZ_WBVO01000002.1"/>
</dbReference>
<dbReference type="OrthoDB" id="9771071at2"/>
<proteinExistence type="predicted"/>
<name>A0A6N6RJS3_9FLAO</name>
<evidence type="ECO:0000313" key="1">
    <source>
        <dbReference type="EMBL" id="KAB2813930.1"/>
    </source>
</evidence>
<protein>
    <submittedName>
        <fullName evidence="1">BamA/TamA family outer membrane protein</fullName>
    </submittedName>
</protein>
<dbReference type="Gene3D" id="2.40.160.50">
    <property type="entry name" value="membrane protein fhac: a member of the omp85/tpsb transporter family"/>
    <property type="match status" value="1"/>
</dbReference>
<organism evidence="1 2">
    <name type="scientific">Phaeocystidibacter luteus</name>
    <dbReference type="NCBI Taxonomy" id="911197"/>
    <lineage>
        <taxon>Bacteria</taxon>
        <taxon>Pseudomonadati</taxon>
        <taxon>Bacteroidota</taxon>
        <taxon>Flavobacteriia</taxon>
        <taxon>Flavobacteriales</taxon>
        <taxon>Phaeocystidibacteraceae</taxon>
        <taxon>Phaeocystidibacter</taxon>
    </lineage>
</organism>
<accession>A0A6N6RJS3</accession>
<keyword evidence="2" id="KW-1185">Reference proteome</keyword>
<reference evidence="1 2" key="1">
    <citation type="submission" date="2019-09" db="EMBL/GenBank/DDBJ databases">
        <title>Genomes of family Cryomorphaceae.</title>
        <authorList>
            <person name="Bowman J.P."/>
        </authorList>
    </citation>
    <scope>NUCLEOTIDE SEQUENCE [LARGE SCALE GENOMIC DNA]</scope>
    <source>
        <strain evidence="1 2">LMG 25704</strain>
    </source>
</reference>
<evidence type="ECO:0000313" key="2">
    <source>
        <dbReference type="Proteomes" id="UP000468650"/>
    </source>
</evidence>
<dbReference type="AlphaFoldDB" id="A0A6N6RJS3"/>
<gene>
    <name evidence="1" type="ORF">F8C67_04390</name>
</gene>
<comment type="caution">
    <text evidence="1">The sequence shown here is derived from an EMBL/GenBank/DDBJ whole genome shotgun (WGS) entry which is preliminary data.</text>
</comment>